<sequence length="223" mass="24596">MTARLVKVRLPLQSFLIKELEQGVSHAGARAEETRVAWWVSWVVSWAVSRGALWEARHSRALLDHAAAPHCHFVGLDLLGILVVNQHGVTHLHALHLVVGVRVLAALMSRDVLRFAPVVGLLSTAHHLDALRYPVHVHVHIHDDGAHGLVDDFAEVHDTDVCRCAVCGECGGKRAASVLRAWRRGARGSDACRRPRRLGCAGSRPDETVRVRERCDVIGFFSN</sequence>
<gene>
    <name evidence="1" type="ORF">BINO364_LOCUS14517</name>
</gene>
<feature type="non-terminal residue" evidence="1">
    <location>
        <position position="223"/>
    </location>
</feature>
<accession>A0A8J9YFZ8</accession>
<keyword evidence="2" id="KW-1185">Reference proteome</keyword>
<evidence type="ECO:0000313" key="2">
    <source>
        <dbReference type="Proteomes" id="UP000838878"/>
    </source>
</evidence>
<dbReference type="Proteomes" id="UP000838878">
    <property type="component" value="Chromosome 8"/>
</dbReference>
<dbReference type="AlphaFoldDB" id="A0A8J9YFZ8"/>
<reference evidence="1" key="1">
    <citation type="submission" date="2021-12" db="EMBL/GenBank/DDBJ databases">
        <authorList>
            <person name="Martin H S."/>
        </authorList>
    </citation>
    <scope>NUCLEOTIDE SEQUENCE</scope>
</reference>
<dbReference type="EMBL" id="OV170228">
    <property type="protein sequence ID" value="CAH0729434.1"/>
    <property type="molecule type" value="Genomic_DNA"/>
</dbReference>
<evidence type="ECO:0000313" key="1">
    <source>
        <dbReference type="EMBL" id="CAH0729434.1"/>
    </source>
</evidence>
<name>A0A8J9YFZ8_9NEOP</name>
<proteinExistence type="predicted"/>
<protein>
    <submittedName>
        <fullName evidence="1">Uncharacterized protein</fullName>
    </submittedName>
</protein>
<organism evidence="1 2">
    <name type="scientific">Brenthis ino</name>
    <name type="common">lesser marbled fritillary</name>
    <dbReference type="NCBI Taxonomy" id="405034"/>
    <lineage>
        <taxon>Eukaryota</taxon>
        <taxon>Metazoa</taxon>
        <taxon>Ecdysozoa</taxon>
        <taxon>Arthropoda</taxon>
        <taxon>Hexapoda</taxon>
        <taxon>Insecta</taxon>
        <taxon>Pterygota</taxon>
        <taxon>Neoptera</taxon>
        <taxon>Endopterygota</taxon>
        <taxon>Lepidoptera</taxon>
        <taxon>Glossata</taxon>
        <taxon>Ditrysia</taxon>
        <taxon>Papilionoidea</taxon>
        <taxon>Nymphalidae</taxon>
        <taxon>Heliconiinae</taxon>
        <taxon>Argynnini</taxon>
        <taxon>Brenthis</taxon>
    </lineage>
</organism>